<evidence type="ECO:0000256" key="5">
    <source>
        <dbReference type="ARBA" id="ARBA00022496"/>
    </source>
</evidence>
<dbReference type="AlphaFoldDB" id="A0A9X2WCS6"/>
<comment type="catalytic activity">
    <reaction evidence="11">
        <text>Zn(2+)(in) + H(+)(out) = Zn(2+)(out) + H(+)(in)</text>
        <dbReference type="Rhea" id="RHEA:28839"/>
        <dbReference type="ChEBI" id="CHEBI:15378"/>
        <dbReference type="ChEBI" id="CHEBI:29105"/>
    </reaction>
</comment>
<keyword evidence="5" id="KW-0408">Iron</keyword>
<evidence type="ECO:0000259" key="17">
    <source>
        <dbReference type="Pfam" id="PF16916"/>
    </source>
</evidence>
<dbReference type="InterPro" id="IPR027469">
    <property type="entry name" value="Cation_efflux_TMD_sf"/>
</dbReference>
<keyword evidence="5" id="KW-0410">Iron transport</keyword>
<dbReference type="GO" id="GO:0015086">
    <property type="term" value="F:cadmium ion transmembrane transporter activity"/>
    <property type="evidence" value="ECO:0007669"/>
    <property type="project" value="TreeGrafter"/>
</dbReference>
<dbReference type="InterPro" id="IPR002524">
    <property type="entry name" value="Cation_efflux"/>
</dbReference>
<keyword evidence="9 15" id="KW-0472">Membrane</keyword>
<evidence type="ECO:0000256" key="3">
    <source>
        <dbReference type="ARBA" id="ARBA00022448"/>
    </source>
</evidence>
<evidence type="ECO:0000256" key="8">
    <source>
        <dbReference type="ARBA" id="ARBA00022989"/>
    </source>
</evidence>
<dbReference type="PANTHER" id="PTHR43840">
    <property type="entry name" value="MITOCHONDRIAL METAL TRANSPORTER 1-RELATED"/>
    <property type="match status" value="1"/>
</dbReference>
<accession>A0A9X2WCS6</accession>
<dbReference type="GO" id="GO:0015093">
    <property type="term" value="F:ferrous iron transmembrane transporter activity"/>
    <property type="evidence" value="ECO:0007669"/>
    <property type="project" value="TreeGrafter"/>
</dbReference>
<dbReference type="GO" id="GO:0015341">
    <property type="term" value="F:zinc efflux antiporter activity"/>
    <property type="evidence" value="ECO:0007669"/>
    <property type="project" value="TreeGrafter"/>
</dbReference>
<dbReference type="EMBL" id="JAOANI010000009">
    <property type="protein sequence ID" value="MCT7357930.1"/>
    <property type="molecule type" value="Genomic_DNA"/>
</dbReference>
<dbReference type="SUPFAM" id="SSF161111">
    <property type="entry name" value="Cation efflux protein transmembrane domain-like"/>
    <property type="match status" value="1"/>
</dbReference>
<dbReference type="InterPro" id="IPR027470">
    <property type="entry name" value="Cation_efflux_CTD"/>
</dbReference>
<dbReference type="Pfam" id="PF16916">
    <property type="entry name" value="ZT_dimer"/>
    <property type="match status" value="1"/>
</dbReference>
<keyword evidence="4" id="KW-1003">Cell membrane</keyword>
<comment type="caution">
    <text evidence="18">The sequence shown here is derived from an EMBL/GenBank/DDBJ whole genome shotgun (WGS) entry which is preliminary data.</text>
</comment>
<evidence type="ECO:0000256" key="12">
    <source>
        <dbReference type="ARBA" id="ARBA00050984"/>
    </source>
</evidence>
<keyword evidence="3" id="KW-0813">Transport</keyword>
<evidence type="ECO:0000256" key="13">
    <source>
        <dbReference type="ARBA" id="ARBA00062926"/>
    </source>
</evidence>
<keyword evidence="7" id="KW-0862">Zinc</keyword>
<dbReference type="InterPro" id="IPR050291">
    <property type="entry name" value="CDF_Transporter"/>
</dbReference>
<comment type="catalytic activity">
    <reaction evidence="12">
        <text>Cd(2+)(in) + H(+)(out) = Cd(2+)(out) + H(+)(in)</text>
        <dbReference type="Rhea" id="RHEA:28739"/>
        <dbReference type="ChEBI" id="CHEBI:15378"/>
        <dbReference type="ChEBI" id="CHEBI:48775"/>
    </reaction>
</comment>
<dbReference type="FunFam" id="3.30.70.1350:FF:000002">
    <property type="entry name" value="Ferrous-iron efflux pump FieF"/>
    <property type="match status" value="1"/>
</dbReference>
<dbReference type="InterPro" id="IPR058533">
    <property type="entry name" value="Cation_efflux_TM"/>
</dbReference>
<dbReference type="Gene3D" id="1.20.1510.10">
    <property type="entry name" value="Cation efflux protein transmembrane domain"/>
    <property type="match status" value="1"/>
</dbReference>
<evidence type="ECO:0000256" key="10">
    <source>
        <dbReference type="ARBA" id="ARBA00035584"/>
    </source>
</evidence>
<evidence type="ECO:0000259" key="16">
    <source>
        <dbReference type="Pfam" id="PF01545"/>
    </source>
</evidence>
<evidence type="ECO:0000256" key="14">
    <source>
        <dbReference type="ARBA" id="ARBA00072262"/>
    </source>
</evidence>
<evidence type="ECO:0000256" key="9">
    <source>
        <dbReference type="ARBA" id="ARBA00023136"/>
    </source>
</evidence>
<protein>
    <recommendedName>
        <fullName evidence="14">Cation-efflux pump FieF</fullName>
    </recommendedName>
</protein>
<dbReference type="Proteomes" id="UP001147830">
    <property type="component" value="Unassembled WGS sequence"/>
</dbReference>
<dbReference type="Gene3D" id="3.30.70.1350">
    <property type="entry name" value="Cation efflux protein, cytoplasmic domain"/>
    <property type="match status" value="1"/>
</dbReference>
<feature type="transmembrane region" description="Helical" evidence="15">
    <location>
        <begin position="115"/>
        <end position="135"/>
    </location>
</feature>
<evidence type="ECO:0000256" key="15">
    <source>
        <dbReference type="SAM" id="Phobius"/>
    </source>
</evidence>
<evidence type="ECO:0000256" key="11">
    <source>
        <dbReference type="ARBA" id="ARBA00047695"/>
    </source>
</evidence>
<comment type="subcellular location">
    <subcellularLocation>
        <location evidence="1">Cell membrane</location>
        <topology evidence="1">Multi-pass membrane protein</topology>
    </subcellularLocation>
</comment>
<feature type="transmembrane region" description="Helical" evidence="15">
    <location>
        <begin position="12"/>
        <end position="34"/>
    </location>
</feature>
<sequence length="288" mass="31482">MTVTSHAVLIKRASSASVLVAVTLLVAKVFAWMLSDSASVLSSLLDSLMDIAASLVNFFAVRYALMPADDDHPFGHSKAEGLAALIQSAFILGSAVVLLLHVFDRLLNPQPLTALGESIGVMVFSMLATIGLVAYQRWVYRQTGSLAIKADSAHYYGDILTNVAVILALIAAYWQQYWFDPVVALGIAGVLFYSVYGIVKDALQVLMDQSMPDDDEAELKTLINSCEGVRGFHDLRTRQAGALQFIQFHLELDGLQPLKSAHAIGDCVEKRILERFPRAEIIIHHDPV</sequence>
<dbReference type="FunFam" id="1.20.1510.10:FF:000001">
    <property type="entry name" value="Ferrous-iron efflux pump FieF"/>
    <property type="match status" value="1"/>
</dbReference>
<dbReference type="GO" id="GO:0006882">
    <property type="term" value="P:intracellular zinc ion homeostasis"/>
    <property type="evidence" value="ECO:0007669"/>
    <property type="project" value="TreeGrafter"/>
</dbReference>
<proteinExistence type="inferred from homology"/>
<dbReference type="NCBIfam" id="TIGR01297">
    <property type="entry name" value="CDF"/>
    <property type="match status" value="1"/>
</dbReference>
<dbReference type="InterPro" id="IPR036837">
    <property type="entry name" value="Cation_efflux_CTD_sf"/>
</dbReference>
<dbReference type="GO" id="GO:0005886">
    <property type="term" value="C:plasma membrane"/>
    <property type="evidence" value="ECO:0007669"/>
    <property type="project" value="UniProtKB-SubCell"/>
</dbReference>
<comment type="subunit">
    <text evidence="13">Homodimer. The subunits are held together in a parallel orientation through zinc binding at the interface of the cytoplasmic domains.</text>
</comment>
<comment type="similarity">
    <text evidence="2">Belongs to the cation diffusion facilitator (CDF) transporter (TC 2.A.4) family. FieF subfamily.</text>
</comment>
<evidence type="ECO:0000313" key="19">
    <source>
        <dbReference type="Proteomes" id="UP001147830"/>
    </source>
</evidence>
<feature type="transmembrane region" description="Helical" evidence="15">
    <location>
        <begin position="40"/>
        <end position="61"/>
    </location>
</feature>
<evidence type="ECO:0000256" key="1">
    <source>
        <dbReference type="ARBA" id="ARBA00004651"/>
    </source>
</evidence>
<dbReference type="SUPFAM" id="SSF160240">
    <property type="entry name" value="Cation efflux protein cytoplasmic domain-like"/>
    <property type="match status" value="1"/>
</dbReference>
<comment type="catalytic activity">
    <reaction evidence="10">
        <text>Fe(2+)(in) + H(+)(out) = Fe(2+)(out) + H(+)(in)</text>
        <dbReference type="Rhea" id="RHEA:29439"/>
        <dbReference type="ChEBI" id="CHEBI:15378"/>
        <dbReference type="ChEBI" id="CHEBI:29033"/>
    </reaction>
</comment>
<evidence type="ECO:0000313" key="18">
    <source>
        <dbReference type="EMBL" id="MCT7357930.1"/>
    </source>
</evidence>
<keyword evidence="6 15" id="KW-0812">Transmembrane</keyword>
<feature type="transmembrane region" description="Helical" evidence="15">
    <location>
        <begin position="155"/>
        <end position="175"/>
    </location>
</feature>
<evidence type="ECO:0000256" key="2">
    <source>
        <dbReference type="ARBA" id="ARBA00010212"/>
    </source>
</evidence>
<feature type="transmembrane region" description="Helical" evidence="15">
    <location>
        <begin position="181"/>
        <end position="199"/>
    </location>
</feature>
<feature type="transmembrane region" description="Helical" evidence="15">
    <location>
        <begin position="82"/>
        <end position="103"/>
    </location>
</feature>
<organism evidence="18 19">
    <name type="scientific">Thalassolituus pacificus</name>
    <dbReference type="NCBI Taxonomy" id="2975440"/>
    <lineage>
        <taxon>Bacteria</taxon>
        <taxon>Pseudomonadati</taxon>
        <taxon>Pseudomonadota</taxon>
        <taxon>Gammaproteobacteria</taxon>
        <taxon>Oceanospirillales</taxon>
        <taxon>Oceanospirillaceae</taxon>
        <taxon>Thalassolituus</taxon>
    </lineage>
</organism>
<keyword evidence="19" id="KW-1185">Reference proteome</keyword>
<name>A0A9X2WCS6_9GAMM</name>
<dbReference type="PANTHER" id="PTHR43840:SF41">
    <property type="entry name" value="CATION-EFFLUX PUMP FIEF"/>
    <property type="match status" value="1"/>
</dbReference>
<evidence type="ECO:0000256" key="7">
    <source>
        <dbReference type="ARBA" id="ARBA00022906"/>
    </source>
</evidence>
<feature type="domain" description="Cation efflux protein cytoplasmic" evidence="17">
    <location>
        <begin position="212"/>
        <end position="287"/>
    </location>
</feature>
<dbReference type="RefSeq" id="WP_260974856.1">
    <property type="nucleotide sequence ID" value="NZ_JAOANI010000009.1"/>
</dbReference>
<dbReference type="Pfam" id="PF01545">
    <property type="entry name" value="Cation_efflux"/>
    <property type="match status" value="1"/>
</dbReference>
<keyword evidence="7" id="KW-0864">Zinc transport</keyword>
<evidence type="ECO:0000256" key="4">
    <source>
        <dbReference type="ARBA" id="ARBA00022475"/>
    </source>
</evidence>
<evidence type="ECO:0000256" key="6">
    <source>
        <dbReference type="ARBA" id="ARBA00022692"/>
    </source>
</evidence>
<keyword evidence="7" id="KW-0406">Ion transport</keyword>
<reference evidence="18" key="2">
    <citation type="submission" date="2022-08" db="EMBL/GenBank/DDBJ databases">
        <authorList>
            <person name="Dong C."/>
        </authorList>
    </citation>
    <scope>NUCLEOTIDE SEQUENCE</scope>
    <source>
        <strain evidence="18">59MF3M-4</strain>
    </source>
</reference>
<feature type="domain" description="Cation efflux protein transmembrane" evidence="16">
    <location>
        <begin position="16"/>
        <end position="207"/>
    </location>
</feature>
<reference evidence="18" key="1">
    <citation type="journal article" date="2022" name="Front. Microbiol.">
        <title>Genome-based taxonomic rearrangement of Oceanobacter-related bacteria including the description of Thalassolituus hydrocarbonoclasticus sp. nov. and Thalassolituus pacificus sp. nov. and emended description of the genus Thalassolituus.</title>
        <authorList>
            <person name="Dong C."/>
            <person name="Wei L."/>
            <person name="Wang J."/>
            <person name="Lai Q."/>
            <person name="Huang Z."/>
            <person name="Shao Z."/>
        </authorList>
    </citation>
    <scope>NUCLEOTIDE SEQUENCE</scope>
    <source>
        <strain evidence="18">59MF3M-4</strain>
    </source>
</reference>
<gene>
    <name evidence="18" type="ORF">NYR02_02695</name>
</gene>
<keyword evidence="8 15" id="KW-1133">Transmembrane helix</keyword>